<evidence type="ECO:0000313" key="9">
    <source>
        <dbReference type="Proteomes" id="UP000091820"/>
    </source>
</evidence>
<reference evidence="9" key="1">
    <citation type="submission" date="2014-03" db="EMBL/GenBank/DDBJ databases">
        <authorList>
            <person name="Aksoy S."/>
            <person name="Warren W."/>
            <person name="Wilson R.K."/>
        </authorList>
    </citation>
    <scope>NUCLEOTIDE SEQUENCE [LARGE SCALE GENOMIC DNA]</scope>
    <source>
        <strain evidence="9">IAEA</strain>
    </source>
</reference>
<dbReference type="VEuPathDB" id="VectorBase:GBRI006580"/>
<sequence>MKPGAVKRVMTPKTIDGINAFEDYYRVSAYNFVGDVLKNIWGTNLSLDMEYRTGTFGRVCLCLDRVTNKYCAIKILAMTDIIRLKQVEHIVTDFGMIELLKVLPKNSIYVEEAEWSTKDNCCLYIIFEYVCGGELFTYLRNSAMFFAAEIVLAFEYLHSLQIVYRDLKPENVLIGKDGHVKITDFGFAKKLKDRTWTLCGTPEYLAPEIIQSKGHNKAVDWWALGNGFWFLLKCFICYDKCLLYIVGILIYEMLVGYPPFYDENPFGIYEKILGGKIDWPRHIDPMAKDLIKKLLTHDRTKRLGNMKNGANDVKRHRWFKNLIWLDVYHKLLKKLYQKNLIQIEDFLYAPIVPEVQSEGDTTHFDDYPEKNWKPTRSLEQTELQLFIDF</sequence>
<evidence type="ECO:0000256" key="2">
    <source>
        <dbReference type="ARBA" id="ARBA00022679"/>
    </source>
</evidence>
<dbReference type="InterPro" id="IPR008271">
    <property type="entry name" value="Ser/Thr_kinase_AS"/>
</dbReference>
<dbReference type="InterPro" id="IPR000961">
    <property type="entry name" value="AGC-kinase_C"/>
</dbReference>
<dbReference type="Pfam" id="PF00069">
    <property type="entry name" value="Pkinase"/>
    <property type="match status" value="1"/>
</dbReference>
<keyword evidence="1" id="KW-0723">Serine/threonine-protein kinase</keyword>
<evidence type="ECO:0000259" key="7">
    <source>
        <dbReference type="PROSITE" id="PS51285"/>
    </source>
</evidence>
<dbReference type="GO" id="GO:0004691">
    <property type="term" value="F:cAMP-dependent protein kinase activity"/>
    <property type="evidence" value="ECO:0007669"/>
    <property type="project" value="TreeGrafter"/>
</dbReference>
<dbReference type="STRING" id="37001.A0A1A9W508"/>
<protein>
    <recommendedName>
        <fullName evidence="10">Protein kinase domain-containing protein</fullName>
    </recommendedName>
</protein>
<evidence type="ECO:0000256" key="5">
    <source>
        <dbReference type="ARBA" id="ARBA00022840"/>
    </source>
</evidence>
<dbReference type="AlphaFoldDB" id="A0A1A9W508"/>
<dbReference type="SMART" id="SM00220">
    <property type="entry name" value="S_TKc"/>
    <property type="match status" value="1"/>
</dbReference>
<evidence type="ECO:0000259" key="6">
    <source>
        <dbReference type="PROSITE" id="PS50011"/>
    </source>
</evidence>
<name>A0A1A9W508_9MUSC</name>
<dbReference type="EnsemblMetazoa" id="GBRI006580-RA">
    <property type="protein sequence ID" value="GBRI006580-PA"/>
    <property type="gene ID" value="GBRI006580"/>
</dbReference>
<evidence type="ECO:0000256" key="1">
    <source>
        <dbReference type="ARBA" id="ARBA00022527"/>
    </source>
</evidence>
<evidence type="ECO:0000313" key="8">
    <source>
        <dbReference type="EnsemblMetazoa" id="GBRI006580-PA"/>
    </source>
</evidence>
<dbReference type="GO" id="GO:0005524">
    <property type="term" value="F:ATP binding"/>
    <property type="evidence" value="ECO:0007669"/>
    <property type="project" value="UniProtKB-KW"/>
</dbReference>
<feature type="domain" description="AGC-kinase C-terminal" evidence="7">
    <location>
        <begin position="320"/>
        <end position="389"/>
    </location>
</feature>
<dbReference type="GO" id="GO:0005952">
    <property type="term" value="C:cAMP-dependent protein kinase complex"/>
    <property type="evidence" value="ECO:0007669"/>
    <property type="project" value="TreeGrafter"/>
</dbReference>
<reference evidence="8" key="2">
    <citation type="submission" date="2020-05" db="UniProtKB">
        <authorList>
            <consortium name="EnsemblMetazoa"/>
        </authorList>
    </citation>
    <scope>IDENTIFICATION</scope>
    <source>
        <strain evidence="8">IAEA</strain>
    </source>
</reference>
<keyword evidence="3" id="KW-0547">Nucleotide-binding</keyword>
<keyword evidence="2" id="KW-0808">Transferase</keyword>
<keyword evidence="5" id="KW-0067">ATP-binding</keyword>
<accession>A0A1A9W508</accession>
<dbReference type="InterPro" id="IPR011009">
    <property type="entry name" value="Kinase-like_dom_sf"/>
</dbReference>
<dbReference type="GO" id="GO:0005829">
    <property type="term" value="C:cytosol"/>
    <property type="evidence" value="ECO:0007669"/>
    <property type="project" value="TreeGrafter"/>
</dbReference>
<dbReference type="SUPFAM" id="SSF56112">
    <property type="entry name" value="Protein kinase-like (PK-like)"/>
    <property type="match status" value="1"/>
</dbReference>
<dbReference type="PROSITE" id="PS51285">
    <property type="entry name" value="AGC_KINASE_CTER"/>
    <property type="match status" value="1"/>
</dbReference>
<organism evidence="8 9">
    <name type="scientific">Glossina brevipalpis</name>
    <dbReference type="NCBI Taxonomy" id="37001"/>
    <lineage>
        <taxon>Eukaryota</taxon>
        <taxon>Metazoa</taxon>
        <taxon>Ecdysozoa</taxon>
        <taxon>Arthropoda</taxon>
        <taxon>Hexapoda</taxon>
        <taxon>Insecta</taxon>
        <taxon>Pterygota</taxon>
        <taxon>Neoptera</taxon>
        <taxon>Endopterygota</taxon>
        <taxon>Diptera</taxon>
        <taxon>Brachycera</taxon>
        <taxon>Muscomorpha</taxon>
        <taxon>Hippoboscoidea</taxon>
        <taxon>Glossinidae</taxon>
        <taxon>Glossina</taxon>
    </lineage>
</organism>
<proteinExistence type="predicted"/>
<evidence type="ECO:0000256" key="3">
    <source>
        <dbReference type="ARBA" id="ARBA00022741"/>
    </source>
</evidence>
<dbReference type="InterPro" id="IPR000719">
    <property type="entry name" value="Prot_kinase_dom"/>
</dbReference>
<dbReference type="Gene3D" id="3.30.200.20">
    <property type="entry name" value="Phosphorylase Kinase, domain 1"/>
    <property type="match status" value="2"/>
</dbReference>
<keyword evidence="4" id="KW-0418">Kinase</keyword>
<keyword evidence="9" id="KW-1185">Reference proteome</keyword>
<dbReference type="PROSITE" id="PS50011">
    <property type="entry name" value="PROTEIN_KINASE_DOM"/>
    <property type="match status" value="1"/>
</dbReference>
<evidence type="ECO:0008006" key="10">
    <source>
        <dbReference type="Google" id="ProtNLM"/>
    </source>
</evidence>
<dbReference type="Proteomes" id="UP000091820">
    <property type="component" value="Unassembled WGS sequence"/>
</dbReference>
<dbReference type="Gene3D" id="1.10.510.10">
    <property type="entry name" value="Transferase(Phosphotransferase) domain 1"/>
    <property type="match status" value="2"/>
</dbReference>
<feature type="domain" description="Protein kinase" evidence="6">
    <location>
        <begin position="45"/>
        <end position="319"/>
    </location>
</feature>
<dbReference type="PANTHER" id="PTHR24353">
    <property type="entry name" value="CYCLIC NUCLEOTIDE-DEPENDENT PROTEIN KINASE"/>
    <property type="match status" value="1"/>
</dbReference>
<dbReference type="PROSITE" id="PS00108">
    <property type="entry name" value="PROTEIN_KINASE_ST"/>
    <property type="match status" value="1"/>
</dbReference>
<dbReference type="PANTHER" id="PTHR24353:SF37">
    <property type="entry name" value="CAMP-DEPENDENT PROTEIN KINASE CATALYTIC SUBUNIT PRKX"/>
    <property type="match status" value="1"/>
</dbReference>
<evidence type="ECO:0000256" key="4">
    <source>
        <dbReference type="ARBA" id="ARBA00022777"/>
    </source>
</evidence>